<sequence>MKVVCGIECSSGIGSLYRANRLFHAGRGHSRPADAGALPGERRLFHALSRVRHHEHGAGQGVRRLEARAR</sequence>
<comment type="caution">
    <text evidence="1">The sequence shown here is derived from an EMBL/GenBank/DDBJ whole genome shotgun (WGS) entry which is preliminary data.</text>
</comment>
<dbReference type="Proteomes" id="UP001501637">
    <property type="component" value="Unassembled WGS sequence"/>
</dbReference>
<name>A0ABP6MDS0_9ACTN</name>
<dbReference type="EMBL" id="BAAAUG010000041">
    <property type="protein sequence ID" value="GAA3103718.1"/>
    <property type="molecule type" value="Genomic_DNA"/>
</dbReference>
<gene>
    <name evidence="1" type="ORF">GCM10010449_28550</name>
</gene>
<organism evidence="1 2">
    <name type="scientific">Streptomyces rectiviolaceus</name>
    <dbReference type="NCBI Taxonomy" id="332591"/>
    <lineage>
        <taxon>Bacteria</taxon>
        <taxon>Bacillati</taxon>
        <taxon>Actinomycetota</taxon>
        <taxon>Actinomycetes</taxon>
        <taxon>Kitasatosporales</taxon>
        <taxon>Streptomycetaceae</taxon>
        <taxon>Streptomyces</taxon>
    </lineage>
</organism>
<protein>
    <submittedName>
        <fullName evidence="1">Uncharacterized protein</fullName>
    </submittedName>
</protein>
<proteinExistence type="predicted"/>
<reference evidence="2" key="1">
    <citation type="journal article" date="2019" name="Int. J. Syst. Evol. Microbiol.">
        <title>The Global Catalogue of Microorganisms (GCM) 10K type strain sequencing project: providing services to taxonomists for standard genome sequencing and annotation.</title>
        <authorList>
            <consortium name="The Broad Institute Genomics Platform"/>
            <consortium name="The Broad Institute Genome Sequencing Center for Infectious Disease"/>
            <person name="Wu L."/>
            <person name="Ma J."/>
        </authorList>
    </citation>
    <scope>NUCLEOTIDE SEQUENCE [LARGE SCALE GENOMIC DNA]</scope>
    <source>
        <strain evidence="2">JCM 9092</strain>
    </source>
</reference>
<evidence type="ECO:0000313" key="1">
    <source>
        <dbReference type="EMBL" id="GAA3103718.1"/>
    </source>
</evidence>
<keyword evidence="2" id="KW-1185">Reference proteome</keyword>
<evidence type="ECO:0000313" key="2">
    <source>
        <dbReference type="Proteomes" id="UP001501637"/>
    </source>
</evidence>
<accession>A0ABP6MDS0</accession>